<sequence>MREVNSFTITILLVQPQVAQR</sequence>
<accession>A0A0E9S842</accession>
<organism evidence="1">
    <name type="scientific">Anguilla anguilla</name>
    <name type="common">European freshwater eel</name>
    <name type="synonym">Muraena anguilla</name>
    <dbReference type="NCBI Taxonomy" id="7936"/>
    <lineage>
        <taxon>Eukaryota</taxon>
        <taxon>Metazoa</taxon>
        <taxon>Chordata</taxon>
        <taxon>Craniata</taxon>
        <taxon>Vertebrata</taxon>
        <taxon>Euteleostomi</taxon>
        <taxon>Actinopterygii</taxon>
        <taxon>Neopterygii</taxon>
        <taxon>Teleostei</taxon>
        <taxon>Anguilliformes</taxon>
        <taxon>Anguillidae</taxon>
        <taxon>Anguilla</taxon>
    </lineage>
</organism>
<evidence type="ECO:0000313" key="1">
    <source>
        <dbReference type="EMBL" id="JAH37372.1"/>
    </source>
</evidence>
<name>A0A0E9S842_ANGAN</name>
<protein>
    <submittedName>
        <fullName evidence="1">Uncharacterized protein</fullName>
    </submittedName>
</protein>
<dbReference type="EMBL" id="GBXM01071264">
    <property type="protein sequence ID" value="JAH37313.1"/>
    <property type="molecule type" value="Transcribed_RNA"/>
</dbReference>
<dbReference type="AlphaFoldDB" id="A0A0E9S842"/>
<reference evidence="1" key="1">
    <citation type="submission" date="2014-11" db="EMBL/GenBank/DDBJ databases">
        <authorList>
            <person name="Amaro Gonzalez C."/>
        </authorList>
    </citation>
    <scope>NUCLEOTIDE SEQUENCE</scope>
</reference>
<reference evidence="1" key="2">
    <citation type="journal article" date="2015" name="Fish Shellfish Immunol.">
        <title>Early steps in the European eel (Anguilla anguilla)-Vibrio vulnificus interaction in the gills: Role of the RtxA13 toxin.</title>
        <authorList>
            <person name="Callol A."/>
            <person name="Pajuelo D."/>
            <person name="Ebbesson L."/>
            <person name="Teles M."/>
            <person name="MacKenzie S."/>
            <person name="Amaro C."/>
        </authorList>
    </citation>
    <scope>NUCLEOTIDE SEQUENCE</scope>
</reference>
<dbReference type="EMBL" id="GBXM01071205">
    <property type="protein sequence ID" value="JAH37372.1"/>
    <property type="molecule type" value="Transcribed_RNA"/>
</dbReference>
<proteinExistence type="predicted"/>